<feature type="region of interest" description="Disordered" evidence="1">
    <location>
        <begin position="10"/>
        <end position="34"/>
    </location>
</feature>
<feature type="compositionally biased region" description="Basic residues" evidence="1">
    <location>
        <begin position="19"/>
        <end position="29"/>
    </location>
</feature>
<proteinExistence type="predicted"/>
<sequence>MTKKLLKKALKVKSEKKGPPKSRPRKPVKKAVSGPRFSAKELHGFKSIMKAMVALFGMYYKFGKMFPSYDYTLEVARTVNPDTKFQKSHYYWYRMHLKKLGVVGQDAHSA</sequence>
<name>A0A6H2A4E2_9ZZZZ</name>
<dbReference type="AlphaFoldDB" id="A0A6H2A4E2"/>
<dbReference type="EMBL" id="MT144524">
    <property type="protein sequence ID" value="QJA54638.1"/>
    <property type="molecule type" value="Genomic_DNA"/>
</dbReference>
<reference evidence="2" key="1">
    <citation type="submission" date="2020-03" db="EMBL/GenBank/DDBJ databases">
        <title>The deep terrestrial virosphere.</title>
        <authorList>
            <person name="Holmfeldt K."/>
            <person name="Nilsson E."/>
            <person name="Simone D."/>
            <person name="Lopez-Fernandez M."/>
            <person name="Wu X."/>
            <person name="de Brujin I."/>
            <person name="Lundin D."/>
            <person name="Andersson A."/>
            <person name="Bertilsson S."/>
            <person name="Dopson M."/>
        </authorList>
    </citation>
    <scope>NUCLEOTIDE SEQUENCE</scope>
    <source>
        <strain evidence="2">TM448A05410</strain>
    </source>
</reference>
<evidence type="ECO:0000313" key="2">
    <source>
        <dbReference type="EMBL" id="QJA54638.1"/>
    </source>
</evidence>
<evidence type="ECO:0000256" key="1">
    <source>
        <dbReference type="SAM" id="MobiDB-lite"/>
    </source>
</evidence>
<accession>A0A6H2A4E2</accession>
<organism evidence="2">
    <name type="scientific">viral metagenome</name>
    <dbReference type="NCBI Taxonomy" id="1070528"/>
    <lineage>
        <taxon>unclassified sequences</taxon>
        <taxon>metagenomes</taxon>
        <taxon>organismal metagenomes</taxon>
    </lineage>
</organism>
<protein>
    <submittedName>
        <fullName evidence="2">Uncharacterized protein</fullName>
    </submittedName>
</protein>
<gene>
    <name evidence="2" type="ORF">TM448A05410_0009</name>
</gene>